<evidence type="ECO:0000313" key="1">
    <source>
        <dbReference type="EMBL" id="KZL16810.1"/>
    </source>
</evidence>
<dbReference type="AlphaFoldDB" id="A0A165WRD6"/>
<proteinExistence type="predicted"/>
<gene>
    <name evidence="1" type="ORF">PsAD2_03282</name>
</gene>
<dbReference type="Gene3D" id="3.40.50.1100">
    <property type="match status" value="1"/>
</dbReference>
<sequence length="66" mass="7183">MKDTEFLSFSPDFAQAMAFFQAQENYKASPLLQLHGANGQTFLAKDETNRMGLGAFKALGAPLLSV</sequence>
<evidence type="ECO:0000313" key="2">
    <source>
        <dbReference type="Proteomes" id="UP000076577"/>
    </source>
</evidence>
<comment type="caution">
    <text evidence="1">The sequence shown here is derived from an EMBL/GenBank/DDBJ whole genome shotgun (WGS) entry which is preliminary data.</text>
</comment>
<reference evidence="1 2" key="1">
    <citation type="journal article" date="2016" name="Front. Microbiol.">
        <title>Comparative Genomic Analysis Reveals a Diverse Repertoire of Genes Involved in Prokaryote-Eukaryote Interactions within the Pseudovibrio Genus.</title>
        <authorList>
            <person name="Romano S."/>
            <person name="Fernandez-Guerra A."/>
            <person name="Reen F.J."/>
            <person name="Glockner F.O."/>
            <person name="Crowley S.P."/>
            <person name="O'Sullivan O."/>
            <person name="Cotter P.D."/>
            <person name="Adams C."/>
            <person name="Dobson A.D."/>
            <person name="O'Gara F."/>
        </authorList>
    </citation>
    <scope>NUCLEOTIDE SEQUENCE [LARGE SCALE GENOMIC DNA]</scope>
    <source>
        <strain evidence="1 2">Ad2</strain>
    </source>
</reference>
<keyword evidence="1" id="KW-0456">Lyase</keyword>
<dbReference type="GO" id="GO:0016829">
    <property type="term" value="F:lyase activity"/>
    <property type="evidence" value="ECO:0007669"/>
    <property type="project" value="UniProtKB-KW"/>
</dbReference>
<accession>A0A165WRD6</accession>
<organism evidence="1 2">
    <name type="scientific">Pseudovibrio axinellae</name>
    <dbReference type="NCBI Taxonomy" id="989403"/>
    <lineage>
        <taxon>Bacteria</taxon>
        <taxon>Pseudomonadati</taxon>
        <taxon>Pseudomonadota</taxon>
        <taxon>Alphaproteobacteria</taxon>
        <taxon>Hyphomicrobiales</taxon>
        <taxon>Stappiaceae</taxon>
        <taxon>Pseudovibrio</taxon>
    </lineage>
</organism>
<name>A0A165WRD6_9HYPH</name>
<dbReference type="Proteomes" id="UP000076577">
    <property type="component" value="Unassembled WGS sequence"/>
</dbReference>
<dbReference type="STRING" id="989403.SAMN05421798_11635"/>
<protein>
    <submittedName>
        <fullName evidence="1">Diaminopropionate ammonia-lyase</fullName>
    </submittedName>
</protein>
<dbReference type="OrthoDB" id="34584at2"/>
<dbReference type="InterPro" id="IPR036052">
    <property type="entry name" value="TrpB-like_PALP_sf"/>
</dbReference>
<dbReference type="EMBL" id="LMCB01000043">
    <property type="protein sequence ID" value="KZL16810.1"/>
    <property type="molecule type" value="Genomic_DNA"/>
</dbReference>
<dbReference type="RefSeq" id="WP_068008180.1">
    <property type="nucleotide sequence ID" value="NZ_FOFM01000016.1"/>
</dbReference>
<keyword evidence="2" id="KW-1185">Reference proteome</keyword>
<dbReference type="PATRIC" id="fig|989403.3.peg.3522"/>